<accession>A0A8S5RF25</accession>
<dbReference type="EMBL" id="BK059097">
    <property type="protein sequence ID" value="DAE29722.1"/>
    <property type="molecule type" value="Genomic_DNA"/>
</dbReference>
<protein>
    <recommendedName>
        <fullName evidence="2">Protein CopB</fullName>
    </recommendedName>
</protein>
<proteinExistence type="predicted"/>
<evidence type="ECO:0000313" key="1">
    <source>
        <dbReference type="EMBL" id="DAE29722.1"/>
    </source>
</evidence>
<sequence>MPPSEAQKRASNKYNLEHNATLGCKVHKEEAEAFKAYCADRGKTTNAALKEYVLSCIASEAPQSREDQ</sequence>
<name>A0A8S5RF25_9VIRU</name>
<evidence type="ECO:0008006" key="2">
    <source>
        <dbReference type="Google" id="ProtNLM"/>
    </source>
</evidence>
<reference evidence="1" key="1">
    <citation type="journal article" date="2021" name="Proc. Natl. Acad. Sci. U.S.A.">
        <title>A Catalog of Tens of Thousands of Viruses from Human Metagenomes Reveals Hidden Associations with Chronic Diseases.</title>
        <authorList>
            <person name="Tisza M.J."/>
            <person name="Buck C.B."/>
        </authorList>
    </citation>
    <scope>NUCLEOTIDE SEQUENCE</scope>
    <source>
        <strain evidence="1">CtJLD79</strain>
    </source>
</reference>
<organism evidence="1">
    <name type="scientific">virus sp. ctJLD79</name>
    <dbReference type="NCBI Taxonomy" id="2827987"/>
    <lineage>
        <taxon>Viruses</taxon>
    </lineage>
</organism>